<dbReference type="Proteomes" id="UP001164390">
    <property type="component" value="Chromosome"/>
</dbReference>
<gene>
    <name evidence="2" type="ORF">L0C25_13355</name>
</gene>
<name>A0AA46TET0_9ACTN</name>
<keyword evidence="1" id="KW-1133">Transmembrane helix</keyword>
<sequence>MEPAMAGRTPPPGVTHLPEGWHVVRRSGPLGFVTHVVLERPDGRRVEWTSRRHRKALGLRPARRHHIGTRIGLGSGASSPTSRWMGALFGIGAVCFALGSLPLYFTRVDPSVTAWTFFIGSIPFTSAAYLQYRETLAAPEGVLVDSARPGPLRTLVGWKPRRIAWWACMIQLIGTVCFNVSTFAATRSDLSVDREVHVIWTPDLAGSICFLVASWLAYTEVNPGLLPRSDRSVGWRICVLNLAGSVAFGAAAVGSRYVPSTGEPANIALVNLGTFTGAICFLLGAVLLPVESAHDATVDEAT</sequence>
<dbReference type="AlphaFoldDB" id="A0AA46TET0"/>
<dbReference type="RefSeq" id="WP_271632153.1">
    <property type="nucleotide sequence ID" value="NZ_CP094970.1"/>
</dbReference>
<dbReference type="EMBL" id="CP094970">
    <property type="protein sequence ID" value="UYM03544.1"/>
    <property type="molecule type" value="Genomic_DNA"/>
</dbReference>
<reference evidence="2" key="1">
    <citation type="submission" date="2022-01" db="EMBL/GenBank/DDBJ databases">
        <title>Nocardioidaceae gen. sp. A5X3R13.</title>
        <authorList>
            <person name="Lopez Marin M.A."/>
            <person name="Uhlik O."/>
        </authorList>
    </citation>
    <scope>NUCLEOTIDE SEQUENCE</scope>
    <source>
        <strain evidence="2">A5X3R13</strain>
    </source>
</reference>
<dbReference type="KEGG" id="sgrg:L0C25_13355"/>
<keyword evidence="3" id="KW-1185">Reference proteome</keyword>
<keyword evidence="1" id="KW-0812">Transmembrane</keyword>
<evidence type="ECO:0000313" key="2">
    <source>
        <dbReference type="EMBL" id="UYM03544.1"/>
    </source>
</evidence>
<feature type="transmembrane region" description="Helical" evidence="1">
    <location>
        <begin position="163"/>
        <end position="186"/>
    </location>
</feature>
<feature type="transmembrane region" description="Helical" evidence="1">
    <location>
        <begin position="84"/>
        <end position="105"/>
    </location>
</feature>
<protein>
    <recommendedName>
        <fullName evidence="4">YrhK domain-containing protein</fullName>
    </recommendedName>
</protein>
<feature type="transmembrane region" description="Helical" evidence="1">
    <location>
        <begin position="112"/>
        <end position="132"/>
    </location>
</feature>
<evidence type="ECO:0000256" key="1">
    <source>
        <dbReference type="SAM" id="Phobius"/>
    </source>
</evidence>
<evidence type="ECO:0008006" key="4">
    <source>
        <dbReference type="Google" id="ProtNLM"/>
    </source>
</evidence>
<feature type="transmembrane region" description="Helical" evidence="1">
    <location>
        <begin position="233"/>
        <end position="253"/>
    </location>
</feature>
<proteinExistence type="predicted"/>
<feature type="transmembrane region" description="Helical" evidence="1">
    <location>
        <begin position="198"/>
        <end position="218"/>
    </location>
</feature>
<keyword evidence="1" id="KW-0472">Membrane</keyword>
<accession>A0AA46TET0</accession>
<evidence type="ECO:0000313" key="3">
    <source>
        <dbReference type="Proteomes" id="UP001164390"/>
    </source>
</evidence>
<organism evidence="2 3">
    <name type="scientific">Solicola gregarius</name>
    <dbReference type="NCBI Taxonomy" id="2908642"/>
    <lineage>
        <taxon>Bacteria</taxon>
        <taxon>Bacillati</taxon>
        <taxon>Actinomycetota</taxon>
        <taxon>Actinomycetes</taxon>
        <taxon>Propionibacteriales</taxon>
        <taxon>Nocardioidaceae</taxon>
        <taxon>Solicola</taxon>
    </lineage>
</organism>
<feature type="transmembrane region" description="Helical" evidence="1">
    <location>
        <begin position="265"/>
        <end position="288"/>
    </location>
</feature>